<reference evidence="1 2" key="1">
    <citation type="submission" date="2015-01" db="EMBL/GenBank/DDBJ databases">
        <title>Evolution of Trichinella species and genotypes.</title>
        <authorList>
            <person name="Korhonen P.K."/>
            <person name="Edoardo P."/>
            <person name="Giuseppe L.R."/>
            <person name="Gasser R.B."/>
        </authorList>
    </citation>
    <scope>NUCLEOTIDE SEQUENCE [LARGE SCALE GENOMIC DNA]</scope>
    <source>
        <strain evidence="1">ISS120</strain>
    </source>
</reference>
<keyword evidence="2" id="KW-1185">Reference proteome</keyword>
<name>A0A0V1D875_TRIBR</name>
<sequence length="116" mass="13816">LILGPDLLNLVQDDRIKPIFYQINSSPATLNDQVMKHLISEEGIHYYSDKADRNKQAVLYCYYVQHEMADKQEMYPLQLHKRSFYFVDFISRKNPCLEHVALFENLWLTLCEVFSR</sequence>
<gene>
    <name evidence="1" type="ORF">T03_15863</name>
</gene>
<evidence type="ECO:0000313" key="2">
    <source>
        <dbReference type="Proteomes" id="UP000054653"/>
    </source>
</evidence>
<dbReference type="Proteomes" id="UP000054653">
    <property type="component" value="Unassembled WGS sequence"/>
</dbReference>
<dbReference type="EMBL" id="JYDI01000029">
    <property type="protein sequence ID" value="KRY57636.1"/>
    <property type="molecule type" value="Genomic_DNA"/>
</dbReference>
<dbReference type="AlphaFoldDB" id="A0A0V1D875"/>
<proteinExistence type="predicted"/>
<evidence type="ECO:0000313" key="1">
    <source>
        <dbReference type="EMBL" id="KRY57636.1"/>
    </source>
</evidence>
<accession>A0A0V1D875</accession>
<feature type="non-terminal residue" evidence="1">
    <location>
        <position position="1"/>
    </location>
</feature>
<protein>
    <submittedName>
        <fullName evidence="1">Uncharacterized protein</fullName>
    </submittedName>
</protein>
<comment type="caution">
    <text evidence="1">The sequence shown here is derived from an EMBL/GenBank/DDBJ whole genome shotgun (WGS) entry which is preliminary data.</text>
</comment>
<organism evidence="1 2">
    <name type="scientific">Trichinella britovi</name>
    <name type="common">Parasitic roundworm</name>
    <dbReference type="NCBI Taxonomy" id="45882"/>
    <lineage>
        <taxon>Eukaryota</taxon>
        <taxon>Metazoa</taxon>
        <taxon>Ecdysozoa</taxon>
        <taxon>Nematoda</taxon>
        <taxon>Enoplea</taxon>
        <taxon>Dorylaimia</taxon>
        <taxon>Trichinellida</taxon>
        <taxon>Trichinellidae</taxon>
        <taxon>Trichinella</taxon>
    </lineage>
</organism>